<evidence type="ECO:0000313" key="2">
    <source>
        <dbReference type="Proteomes" id="UP001187346"/>
    </source>
</evidence>
<gene>
    <name evidence="1" type="ORF">R5A26_22750</name>
</gene>
<evidence type="ECO:0000313" key="1">
    <source>
        <dbReference type="EMBL" id="MDV7218771.1"/>
    </source>
</evidence>
<proteinExistence type="predicted"/>
<protein>
    <submittedName>
        <fullName evidence="1">Leader peptide</fullName>
    </submittedName>
</protein>
<dbReference type="RefSeq" id="WP_266878804.1">
    <property type="nucleotide sequence ID" value="NZ_JAPEMW010000003.1"/>
</dbReference>
<comment type="caution">
    <text evidence="1">The sequence shown here is derived from an EMBL/GenBank/DDBJ whole genome shotgun (WGS) entry which is preliminary data.</text>
</comment>
<name>A0ABU4FDW7_9ACTN</name>
<sequence length="44" mass="4956">MRDSSDQRASTASPVSLTAATVFSRLSRRRHIDLQRFTSCLCRA</sequence>
<organism evidence="1 2">
    <name type="scientific">Streptomyces prunicolor</name>
    <dbReference type="NCBI Taxonomy" id="67348"/>
    <lineage>
        <taxon>Bacteria</taxon>
        <taxon>Bacillati</taxon>
        <taxon>Actinomycetota</taxon>
        <taxon>Actinomycetes</taxon>
        <taxon>Kitasatosporales</taxon>
        <taxon>Streptomycetaceae</taxon>
        <taxon>Streptomyces</taxon>
    </lineage>
</organism>
<dbReference type="InterPro" id="IPR049979">
    <property type="entry name" value="Cys_resp_CS_actino"/>
</dbReference>
<reference evidence="1 2" key="1">
    <citation type="submission" date="2023-10" db="EMBL/GenBank/DDBJ databases">
        <title>Characterization of rhizosphere-enriched actinobacteria from wheat plants lab-grown on chernevaya soil.</title>
        <authorList>
            <person name="Tikhonova E.N."/>
            <person name="Konopkin A."/>
            <person name="Kravchenko I.K."/>
        </authorList>
    </citation>
    <scope>NUCLEOTIDE SEQUENCE [LARGE SCALE GENOMIC DNA]</scope>
    <source>
        <strain evidence="1 2">RR29</strain>
    </source>
</reference>
<dbReference type="Proteomes" id="UP001187346">
    <property type="component" value="Unassembled WGS sequence"/>
</dbReference>
<dbReference type="NCBIfam" id="NF042934">
    <property type="entry name" value="cis_reg_atten"/>
    <property type="match status" value="1"/>
</dbReference>
<dbReference type="EMBL" id="JAWMAJ010000074">
    <property type="protein sequence ID" value="MDV7218771.1"/>
    <property type="molecule type" value="Genomic_DNA"/>
</dbReference>
<keyword evidence="2" id="KW-1185">Reference proteome</keyword>
<accession>A0ABU4FDW7</accession>